<proteinExistence type="predicted"/>
<name>D4RWL6_9FIRM</name>
<accession>D4RWL6</accession>
<dbReference type="Proteomes" id="UP000006238">
    <property type="component" value="Unassembled WGS sequence"/>
</dbReference>
<gene>
    <name evidence="3" type="ORF">BUTYVIB_00052</name>
</gene>
<keyword evidence="4" id="KW-1185">Reference proteome</keyword>
<dbReference type="SUPFAM" id="SSF116726">
    <property type="entry name" value="TrkA C-terminal domain-like"/>
    <property type="match status" value="1"/>
</dbReference>
<dbReference type="PANTHER" id="PTHR43833">
    <property type="entry name" value="POTASSIUM CHANNEL PROTEIN 2-RELATED-RELATED"/>
    <property type="match status" value="1"/>
</dbReference>
<dbReference type="InterPro" id="IPR036291">
    <property type="entry name" value="NAD(P)-bd_dom_sf"/>
</dbReference>
<dbReference type="GO" id="GO:0008324">
    <property type="term" value="F:monoatomic cation transmembrane transporter activity"/>
    <property type="evidence" value="ECO:0007669"/>
    <property type="project" value="InterPro"/>
</dbReference>
<dbReference type="eggNOG" id="COG0569">
    <property type="taxonomic scope" value="Bacteria"/>
</dbReference>
<dbReference type="InterPro" id="IPR006037">
    <property type="entry name" value="RCK_C"/>
</dbReference>
<dbReference type="STRING" id="45851.BHV86_06045"/>
<dbReference type="GeneID" id="98918420"/>
<evidence type="ECO:0000313" key="3">
    <source>
        <dbReference type="EMBL" id="EFF69540.1"/>
    </source>
</evidence>
<comment type="caution">
    <text evidence="3">The sequence shown here is derived from an EMBL/GenBank/DDBJ whole genome shotgun (WGS) entry which is preliminary data.</text>
</comment>
<dbReference type="PROSITE" id="PS51201">
    <property type="entry name" value="RCK_N"/>
    <property type="match status" value="1"/>
</dbReference>
<organism evidence="3 4">
    <name type="scientific">Eshraghiella crossota DSM 2876</name>
    <dbReference type="NCBI Taxonomy" id="511680"/>
    <lineage>
        <taxon>Bacteria</taxon>
        <taxon>Bacillati</taxon>
        <taxon>Bacillota</taxon>
        <taxon>Clostridia</taxon>
        <taxon>Lachnospirales</taxon>
        <taxon>Lachnospiraceae</taxon>
        <taxon>Eshraghiella</taxon>
    </lineage>
</organism>
<dbReference type="Gene3D" id="3.40.50.720">
    <property type="entry name" value="NAD(P)-binding Rossmann-like Domain"/>
    <property type="match status" value="1"/>
</dbReference>
<dbReference type="InterPro" id="IPR003148">
    <property type="entry name" value="RCK_N"/>
</dbReference>
<dbReference type="InterPro" id="IPR036721">
    <property type="entry name" value="RCK_C_sf"/>
</dbReference>
<dbReference type="PANTHER" id="PTHR43833:SF7">
    <property type="entry name" value="KTR SYSTEM POTASSIUM UPTAKE PROTEIN C"/>
    <property type="match status" value="1"/>
</dbReference>
<evidence type="ECO:0000259" key="2">
    <source>
        <dbReference type="PROSITE" id="PS51202"/>
    </source>
</evidence>
<dbReference type="SUPFAM" id="SSF51735">
    <property type="entry name" value="NAD(P)-binding Rossmann-fold domains"/>
    <property type="match status" value="1"/>
</dbReference>
<dbReference type="Pfam" id="PF02254">
    <property type="entry name" value="TrkA_N"/>
    <property type="match status" value="1"/>
</dbReference>
<evidence type="ECO:0000259" key="1">
    <source>
        <dbReference type="PROSITE" id="PS51201"/>
    </source>
</evidence>
<feature type="domain" description="RCK C-terminal" evidence="2">
    <location>
        <begin position="134"/>
        <end position="213"/>
    </location>
</feature>
<dbReference type="EMBL" id="ABWN01000017">
    <property type="protein sequence ID" value="EFF69540.1"/>
    <property type="molecule type" value="Genomic_DNA"/>
</dbReference>
<dbReference type="HOGENOM" id="CLU_046525_3_2_9"/>
<dbReference type="GO" id="GO:0006813">
    <property type="term" value="P:potassium ion transport"/>
    <property type="evidence" value="ECO:0007669"/>
    <property type="project" value="InterPro"/>
</dbReference>
<dbReference type="RefSeq" id="WP_005600590.1">
    <property type="nucleotide sequence ID" value="NZ_GG663519.1"/>
</dbReference>
<dbReference type="AlphaFoldDB" id="D4RWL6"/>
<dbReference type="Pfam" id="PF02080">
    <property type="entry name" value="TrkA_C"/>
    <property type="match status" value="1"/>
</dbReference>
<protein>
    <submittedName>
        <fullName evidence="3">TrkA N-terminal domain protein</fullName>
    </submittedName>
</protein>
<dbReference type="Gene3D" id="3.30.70.1450">
    <property type="entry name" value="Regulator of K+ conductance, C-terminal domain"/>
    <property type="match status" value="1"/>
</dbReference>
<feature type="domain" description="RCK N-terminal" evidence="1">
    <location>
        <begin position="1"/>
        <end position="117"/>
    </location>
</feature>
<dbReference type="PROSITE" id="PS51202">
    <property type="entry name" value="RCK_C"/>
    <property type="match status" value="1"/>
</dbReference>
<evidence type="ECO:0000313" key="4">
    <source>
        <dbReference type="Proteomes" id="UP000006238"/>
    </source>
</evidence>
<dbReference type="InterPro" id="IPR050721">
    <property type="entry name" value="Trk_Ktr_HKT_K-transport"/>
</dbReference>
<sequence length="213" mass="24104">MKSFLIIGMGNFGHYLCQELAKYDCEIMIIDNVEERVDDMLPYVTSAKIGDCTNKEVLESLGVSNFDACFICVGDNFQNSLEITSLVKELGGKLVISRAVRDLHAKFLLRNGADRVIHPERDVAERIAKSYSNSLIFDYIELDKKNSIYEITPFEECIGKTIKEVNFRTKYGANIIGIKKEGVPMIMPTADYIFKTDEHLVVVGETEKMDKIL</sequence>
<reference evidence="3 4" key="1">
    <citation type="submission" date="2010-02" db="EMBL/GenBank/DDBJ databases">
        <authorList>
            <person name="Weinstock G."/>
            <person name="Sodergren E."/>
            <person name="Clifton S."/>
            <person name="Fulton L."/>
            <person name="Fulton B."/>
            <person name="Courtney L."/>
            <person name="Fronick C."/>
            <person name="Harrison M."/>
            <person name="Strong C."/>
            <person name="Farmer C."/>
            <person name="Delahaunty K."/>
            <person name="Markovic C."/>
            <person name="Hall O."/>
            <person name="Minx P."/>
            <person name="Tomlinson C."/>
            <person name="Mitreva M."/>
            <person name="Nelson J."/>
            <person name="Hou S."/>
            <person name="Wollam A."/>
            <person name="Pepin K.H."/>
            <person name="Johnson M."/>
            <person name="Bhonagiri V."/>
            <person name="Zhang X."/>
            <person name="Suruliraj S."/>
            <person name="Warren W."/>
            <person name="Chinwalla A."/>
            <person name="Mardis E.R."/>
            <person name="Wilson R.K."/>
        </authorList>
    </citation>
    <scope>NUCLEOTIDE SEQUENCE [LARGE SCALE GENOMIC DNA]</scope>
    <source>
        <strain evidence="3 4">DSM 2876</strain>
    </source>
</reference>